<feature type="transmembrane region" description="Helical" evidence="2">
    <location>
        <begin position="6"/>
        <end position="27"/>
    </location>
</feature>
<evidence type="ECO:0000256" key="2">
    <source>
        <dbReference type="SAM" id="Phobius"/>
    </source>
</evidence>
<keyword evidence="1" id="KW-0560">Oxidoreductase</keyword>
<keyword evidence="3" id="KW-1185">Reference proteome</keyword>
<gene>
    <name evidence="4" type="primary">LOC111088462</name>
</gene>
<dbReference type="InterPro" id="IPR002347">
    <property type="entry name" value="SDR_fam"/>
</dbReference>
<evidence type="ECO:0000256" key="1">
    <source>
        <dbReference type="ARBA" id="ARBA00023002"/>
    </source>
</evidence>
<dbReference type="Gene3D" id="3.40.50.720">
    <property type="entry name" value="NAD(P)-binding Rossmann-like Domain"/>
    <property type="match status" value="1"/>
</dbReference>
<sequence length="142" mass="15824">MLEGTLSVYAFIIIFPLAIVGGIIFIIRMIIRKTTWCESNESLEGKTIIVTGGSFGVGRALAVELARRGARVVVACRTKARRDSTAFFLRKRTGSFNLRVMFMDLNSLDTVWEFAKEFADTEDRLDAIINNAGNILEITTVQ</sequence>
<accession>A0ABM1TER5</accession>
<evidence type="ECO:0000313" key="3">
    <source>
        <dbReference type="Proteomes" id="UP000694941"/>
    </source>
</evidence>
<name>A0ABM1TER5_LIMPO</name>
<dbReference type="SUPFAM" id="SSF51735">
    <property type="entry name" value="NAD(P)-binding Rossmann-fold domains"/>
    <property type="match status" value="1"/>
</dbReference>
<organism evidence="3 4">
    <name type="scientific">Limulus polyphemus</name>
    <name type="common">Atlantic horseshoe crab</name>
    <dbReference type="NCBI Taxonomy" id="6850"/>
    <lineage>
        <taxon>Eukaryota</taxon>
        <taxon>Metazoa</taxon>
        <taxon>Ecdysozoa</taxon>
        <taxon>Arthropoda</taxon>
        <taxon>Chelicerata</taxon>
        <taxon>Merostomata</taxon>
        <taxon>Xiphosura</taxon>
        <taxon>Limulidae</taxon>
        <taxon>Limulus</taxon>
    </lineage>
</organism>
<dbReference type="Pfam" id="PF00106">
    <property type="entry name" value="adh_short"/>
    <property type="match status" value="1"/>
</dbReference>
<dbReference type="Proteomes" id="UP000694941">
    <property type="component" value="Unplaced"/>
</dbReference>
<keyword evidence="2" id="KW-0812">Transmembrane</keyword>
<evidence type="ECO:0000313" key="4">
    <source>
        <dbReference type="RefSeq" id="XP_022254371.1"/>
    </source>
</evidence>
<reference evidence="4" key="1">
    <citation type="submission" date="2025-08" db="UniProtKB">
        <authorList>
            <consortium name="RefSeq"/>
        </authorList>
    </citation>
    <scope>IDENTIFICATION</scope>
    <source>
        <tissue evidence="4">Muscle</tissue>
    </source>
</reference>
<keyword evidence="2" id="KW-0472">Membrane</keyword>
<protein>
    <submittedName>
        <fullName evidence="4">Dehydrogenase/reductase SDR family member 13-like</fullName>
    </submittedName>
</protein>
<dbReference type="PANTHER" id="PTHR43157">
    <property type="entry name" value="PHOSPHATIDYLINOSITOL-GLYCAN BIOSYNTHESIS CLASS F PROTEIN-RELATED"/>
    <property type="match status" value="1"/>
</dbReference>
<dbReference type="PRINTS" id="PR00081">
    <property type="entry name" value="GDHRDH"/>
</dbReference>
<keyword evidence="2" id="KW-1133">Transmembrane helix</keyword>
<proteinExistence type="predicted"/>
<dbReference type="RefSeq" id="XP_022254371.1">
    <property type="nucleotide sequence ID" value="XM_022398663.1"/>
</dbReference>
<dbReference type="PANTHER" id="PTHR43157:SF44">
    <property type="entry name" value="DEHYDROGENASE_REDUCTASE SDR FAMILY MEMBER 13"/>
    <property type="match status" value="1"/>
</dbReference>
<dbReference type="InterPro" id="IPR036291">
    <property type="entry name" value="NAD(P)-bd_dom_sf"/>
</dbReference>
<dbReference type="GeneID" id="111088462"/>